<evidence type="ECO:0000259" key="11">
    <source>
        <dbReference type="Pfam" id="PF13721"/>
    </source>
</evidence>
<dbReference type="NCBIfam" id="TIGR00916">
    <property type="entry name" value="2A0604s01"/>
    <property type="match status" value="1"/>
</dbReference>
<dbReference type="Pfam" id="PF02355">
    <property type="entry name" value="SecD_SecF_C"/>
    <property type="match status" value="1"/>
</dbReference>
<dbReference type="Gene3D" id="3.30.1360.200">
    <property type="match status" value="1"/>
</dbReference>
<feature type="domain" description="Protein export membrane protein SecD/SecF C-terminal" evidence="10">
    <location>
        <begin position="438"/>
        <end position="599"/>
    </location>
</feature>
<evidence type="ECO:0000256" key="2">
    <source>
        <dbReference type="ARBA" id="ARBA00022448"/>
    </source>
</evidence>
<evidence type="ECO:0000256" key="4">
    <source>
        <dbReference type="ARBA" id="ARBA00022692"/>
    </source>
</evidence>
<dbReference type="EMBL" id="UOFQ01000178">
    <property type="protein sequence ID" value="VAW90239.1"/>
    <property type="molecule type" value="Genomic_DNA"/>
</dbReference>
<evidence type="ECO:0000256" key="9">
    <source>
        <dbReference type="SAM" id="Phobius"/>
    </source>
</evidence>
<sequence>MNQYPTWKYVLIITVILTGVLYALPNLYGDDPAVQISPLRGAAVDEASITRVTEILKGEGIPYKSIEQIERGMLVRFNNTETQLKAKDLIAEKMGENYIPALNLSPATPDWLAAINAAPMYLGLDLRGGVHFLMEVDMVAAARQAGERYVSDLRSILRGEKVRYLSIARTSNGNSIEIKFRNVADLELGSSLIRKEYPRLLLDQEDRGGDAFLIVSISDEEIRETKKMALQQNIITLRNRVNELGVAEPVVQQQGDNRIVVQLPGIQDTARAKEILGATATLEFRMAVENADVQAAIAGRPPVGTRLYKERNGSPILLKKRIIVTGDQIIDAASGIEQQNGSPTVFISLDSKGARKMADITRENIGKPMAVVFIENKTDIKRVDGELVRTKKKIEEVINVAVIRDQFSKRFQITGLDSTEEARDLALLLRAGALAAPIEIVEERTVGPSLGQDNIDQGMNSVIVGFIIVMIFMAVWYRVFGLVANIALSVNLVMIVAVLSMLQATLTLPGIAGIVLTVGMAVDANVLIFERIREEIRSGNSPQASINAGYDKALSTIADANITTLIAALVLYTFGSGPIKGFAITLSIGIVTSMFTAIMGTRAVINLVYGGRKVKKLSI</sequence>
<organism evidence="14">
    <name type="scientific">hydrothermal vent metagenome</name>
    <dbReference type="NCBI Taxonomy" id="652676"/>
    <lineage>
        <taxon>unclassified sequences</taxon>
        <taxon>metagenomes</taxon>
        <taxon>ecological metagenomes</taxon>
    </lineage>
</organism>
<dbReference type="InterPro" id="IPR048631">
    <property type="entry name" value="SecD_1st"/>
</dbReference>
<dbReference type="PANTHER" id="PTHR30081:SF1">
    <property type="entry name" value="PROTEIN TRANSLOCASE SUBUNIT SECD"/>
    <property type="match status" value="1"/>
</dbReference>
<keyword evidence="8 9" id="KW-0472">Membrane</keyword>
<dbReference type="SUPFAM" id="SSF82866">
    <property type="entry name" value="Multidrug efflux transporter AcrB transmembrane domain"/>
    <property type="match status" value="1"/>
</dbReference>
<dbReference type="HAMAP" id="MF_01463_B">
    <property type="entry name" value="SecD_B"/>
    <property type="match status" value="1"/>
</dbReference>
<feature type="domain" description="SecDF P1 head subdomain" evidence="13">
    <location>
        <begin position="307"/>
        <end position="436"/>
    </location>
</feature>
<keyword evidence="5" id="KW-0653">Protein transport</keyword>
<evidence type="ECO:0000256" key="6">
    <source>
        <dbReference type="ARBA" id="ARBA00022989"/>
    </source>
</evidence>
<feature type="domain" description="Protein translocase subunit SecDF P1" evidence="12">
    <location>
        <begin position="230"/>
        <end position="287"/>
    </location>
</feature>
<accession>A0A3B0ZWC9</accession>
<dbReference type="GO" id="GO:0005886">
    <property type="term" value="C:plasma membrane"/>
    <property type="evidence" value="ECO:0007669"/>
    <property type="project" value="UniProtKB-SubCell"/>
</dbReference>
<dbReference type="AlphaFoldDB" id="A0A3B0ZWC9"/>
<dbReference type="Pfam" id="PF07549">
    <property type="entry name" value="Sec_GG"/>
    <property type="match status" value="1"/>
</dbReference>
<reference evidence="14" key="1">
    <citation type="submission" date="2018-06" db="EMBL/GenBank/DDBJ databases">
        <authorList>
            <person name="Zhirakovskaya E."/>
        </authorList>
    </citation>
    <scope>NUCLEOTIDE SEQUENCE</scope>
</reference>
<dbReference type="FunFam" id="3.30.1360.200:FF:000001">
    <property type="entry name" value="Protein translocase subunit SecD"/>
    <property type="match status" value="1"/>
</dbReference>
<keyword evidence="2" id="KW-0813">Transport</keyword>
<dbReference type="InterPro" id="IPR022646">
    <property type="entry name" value="SecD/SecF_CS"/>
</dbReference>
<dbReference type="InterPro" id="IPR022813">
    <property type="entry name" value="SecD/SecF_arch_bac"/>
</dbReference>
<dbReference type="GO" id="GO:0015450">
    <property type="term" value="F:protein-transporting ATPase activity"/>
    <property type="evidence" value="ECO:0007669"/>
    <property type="project" value="InterPro"/>
</dbReference>
<dbReference type="InterPro" id="IPR055344">
    <property type="entry name" value="SecD_SecF_C_bact"/>
</dbReference>
<dbReference type="PANTHER" id="PTHR30081">
    <property type="entry name" value="PROTEIN-EXPORT MEMBRANE PROTEIN SEC"/>
    <property type="match status" value="1"/>
</dbReference>
<protein>
    <submittedName>
        <fullName evidence="14">Protein translocase subunit SecD</fullName>
    </submittedName>
</protein>
<dbReference type="GO" id="GO:0006886">
    <property type="term" value="P:intracellular protein transport"/>
    <property type="evidence" value="ECO:0007669"/>
    <property type="project" value="InterPro"/>
</dbReference>
<keyword evidence="6 9" id="KW-1133">Transmembrane helix</keyword>
<name>A0A3B0ZWC9_9ZZZZ</name>
<proteinExistence type="inferred from homology"/>
<evidence type="ECO:0000256" key="1">
    <source>
        <dbReference type="ARBA" id="ARBA00004651"/>
    </source>
</evidence>
<dbReference type="Gene3D" id="3.30.70.3400">
    <property type="match status" value="2"/>
</dbReference>
<feature type="transmembrane region" description="Helical" evidence="9">
    <location>
        <begin position="482"/>
        <end position="502"/>
    </location>
</feature>
<dbReference type="InterPro" id="IPR048634">
    <property type="entry name" value="SecD_SecF_C"/>
</dbReference>
<evidence type="ECO:0000256" key="7">
    <source>
        <dbReference type="ARBA" id="ARBA00023010"/>
    </source>
</evidence>
<evidence type="ECO:0000256" key="5">
    <source>
        <dbReference type="ARBA" id="ARBA00022927"/>
    </source>
</evidence>
<evidence type="ECO:0000259" key="10">
    <source>
        <dbReference type="Pfam" id="PF02355"/>
    </source>
</evidence>
<dbReference type="Gene3D" id="1.20.1640.10">
    <property type="entry name" value="Multidrug efflux transporter AcrB transmembrane domain"/>
    <property type="match status" value="1"/>
</dbReference>
<evidence type="ECO:0000256" key="3">
    <source>
        <dbReference type="ARBA" id="ARBA00022475"/>
    </source>
</evidence>
<dbReference type="InterPro" id="IPR027398">
    <property type="entry name" value="SecD-TM"/>
</dbReference>
<dbReference type="FunFam" id="1.20.1640.10:FF:000004">
    <property type="entry name" value="Protein translocase subunit SecD"/>
    <property type="match status" value="1"/>
</dbReference>
<dbReference type="Pfam" id="PF13721">
    <property type="entry name" value="SecD-TM1"/>
    <property type="match status" value="1"/>
</dbReference>
<comment type="subcellular location">
    <subcellularLocation>
        <location evidence="1">Cell membrane</location>
        <topology evidence="1">Multi-pass membrane protein</topology>
    </subcellularLocation>
</comment>
<feature type="transmembrane region" description="Helical" evidence="9">
    <location>
        <begin position="553"/>
        <end position="575"/>
    </location>
</feature>
<evidence type="ECO:0000256" key="8">
    <source>
        <dbReference type="ARBA" id="ARBA00023136"/>
    </source>
</evidence>
<keyword evidence="4 9" id="KW-0812">Transmembrane</keyword>
<dbReference type="FunFam" id="3.30.70.3400:FF:000003">
    <property type="entry name" value="Preprotein translocase subunit SecD"/>
    <property type="match status" value="1"/>
</dbReference>
<dbReference type="Pfam" id="PF21760">
    <property type="entry name" value="SecD_1st"/>
    <property type="match status" value="1"/>
</dbReference>
<dbReference type="InterPro" id="IPR005791">
    <property type="entry name" value="SecD"/>
</dbReference>
<feature type="transmembrane region" description="Helical" evidence="9">
    <location>
        <begin position="508"/>
        <end position="532"/>
    </location>
</feature>
<evidence type="ECO:0000313" key="14">
    <source>
        <dbReference type="EMBL" id="VAW90239.1"/>
    </source>
</evidence>
<feature type="domain" description="SecD export protein N-terminal TM" evidence="11">
    <location>
        <begin position="1"/>
        <end position="102"/>
    </location>
</feature>
<keyword evidence="7" id="KW-0811">Translocation</keyword>
<dbReference type="Gene3D" id="3.30.70.260">
    <property type="match status" value="1"/>
</dbReference>
<feature type="transmembrane region" description="Helical" evidence="9">
    <location>
        <begin position="458"/>
        <end position="477"/>
    </location>
</feature>
<feature type="transmembrane region" description="Helical" evidence="9">
    <location>
        <begin position="7"/>
        <end position="28"/>
    </location>
</feature>
<dbReference type="Pfam" id="PF22599">
    <property type="entry name" value="SecDF_P1_head"/>
    <property type="match status" value="1"/>
</dbReference>
<gene>
    <name evidence="14" type="ORF">MNBD_GAMMA17-1666</name>
</gene>
<feature type="transmembrane region" description="Helical" evidence="9">
    <location>
        <begin position="581"/>
        <end position="609"/>
    </location>
</feature>
<dbReference type="InterPro" id="IPR054384">
    <property type="entry name" value="SecDF_P1_head"/>
</dbReference>
<evidence type="ECO:0000259" key="12">
    <source>
        <dbReference type="Pfam" id="PF21760"/>
    </source>
</evidence>
<evidence type="ECO:0000259" key="13">
    <source>
        <dbReference type="Pfam" id="PF22599"/>
    </source>
</evidence>
<dbReference type="NCBIfam" id="TIGR01129">
    <property type="entry name" value="secD"/>
    <property type="match status" value="1"/>
</dbReference>
<keyword evidence="3" id="KW-1003">Cell membrane</keyword>